<organism evidence="4 5">
    <name type="scientific">Candidatus Lachnoclostridium stercoravium</name>
    <dbReference type="NCBI Taxonomy" id="2838633"/>
    <lineage>
        <taxon>Bacteria</taxon>
        <taxon>Bacillati</taxon>
        <taxon>Bacillota</taxon>
        <taxon>Clostridia</taxon>
        <taxon>Lachnospirales</taxon>
        <taxon>Lachnospiraceae</taxon>
    </lineage>
</organism>
<dbReference type="SUPFAM" id="SSF69360">
    <property type="entry name" value="Cell wall binding repeat"/>
    <property type="match status" value="1"/>
</dbReference>
<evidence type="ECO:0000313" key="4">
    <source>
        <dbReference type="EMBL" id="HJA72112.1"/>
    </source>
</evidence>
<keyword evidence="1" id="KW-0677">Repeat</keyword>
<reference evidence="4" key="1">
    <citation type="journal article" date="2021" name="PeerJ">
        <title>Extensive microbial diversity within the chicken gut microbiome revealed by metagenomics and culture.</title>
        <authorList>
            <person name="Gilroy R."/>
            <person name="Ravi A."/>
            <person name="Getino M."/>
            <person name="Pursley I."/>
            <person name="Horton D.L."/>
            <person name="Alikhan N.F."/>
            <person name="Baker D."/>
            <person name="Gharbi K."/>
            <person name="Hall N."/>
            <person name="Watson M."/>
            <person name="Adriaenssens E.M."/>
            <person name="Foster-Nyarko E."/>
            <person name="Jarju S."/>
            <person name="Secka A."/>
            <person name="Antonio M."/>
            <person name="Oren A."/>
            <person name="Chaudhuri R.R."/>
            <person name="La Ragione R."/>
            <person name="Hildebrand F."/>
            <person name="Pallen M.J."/>
        </authorList>
    </citation>
    <scope>NUCLEOTIDE SEQUENCE</scope>
    <source>
        <strain evidence="4">CHK178-16964</strain>
    </source>
</reference>
<feature type="repeat" description="Cell wall-binding" evidence="2">
    <location>
        <begin position="127"/>
        <end position="146"/>
    </location>
</feature>
<dbReference type="AlphaFoldDB" id="A0A9D2KN77"/>
<feature type="chain" id="PRO_5039238077" evidence="3">
    <location>
        <begin position="26"/>
        <end position="439"/>
    </location>
</feature>
<comment type="caution">
    <text evidence="4">The sequence shown here is derived from an EMBL/GenBank/DDBJ whole genome shotgun (WGS) entry which is preliminary data.</text>
</comment>
<proteinExistence type="predicted"/>
<evidence type="ECO:0000256" key="1">
    <source>
        <dbReference type="ARBA" id="ARBA00022737"/>
    </source>
</evidence>
<accession>A0A9D2KN77</accession>
<gene>
    <name evidence="4" type="ORF">IAA07_11160</name>
</gene>
<protein>
    <submittedName>
        <fullName evidence="4">Cell wall-binding protein</fullName>
    </submittedName>
</protein>
<evidence type="ECO:0000256" key="3">
    <source>
        <dbReference type="SAM" id="SignalP"/>
    </source>
</evidence>
<dbReference type="PROSITE" id="PS51170">
    <property type="entry name" value="CW"/>
    <property type="match status" value="2"/>
</dbReference>
<dbReference type="Gene3D" id="2.10.270.10">
    <property type="entry name" value="Cholin Binding"/>
    <property type="match status" value="4"/>
</dbReference>
<evidence type="ECO:0000313" key="5">
    <source>
        <dbReference type="Proteomes" id="UP000823900"/>
    </source>
</evidence>
<dbReference type="EMBL" id="DWZA01000097">
    <property type="protein sequence ID" value="HJA72112.1"/>
    <property type="molecule type" value="Genomic_DNA"/>
</dbReference>
<feature type="repeat" description="Cell wall-binding" evidence="2">
    <location>
        <begin position="167"/>
        <end position="195"/>
    </location>
</feature>
<dbReference type="InterPro" id="IPR018337">
    <property type="entry name" value="Cell_wall/Cho-bd_repeat"/>
</dbReference>
<evidence type="ECO:0000256" key="2">
    <source>
        <dbReference type="PROSITE-ProRule" id="PRU00591"/>
    </source>
</evidence>
<dbReference type="Pfam" id="PF19127">
    <property type="entry name" value="Choline_bind_3"/>
    <property type="match status" value="1"/>
</dbReference>
<keyword evidence="3" id="KW-0732">Signal</keyword>
<sequence>MKKTTKFLAVLSAAAVMSAAAPVFFANPANTVYAADKGWVEENGSWRYYEDEDYYLSDTWKKRGDDWYYLDDEGYITTEEAVDEYYVDADGKRVYNTWISEDNEDSWSDDEPDTFWYYYGNNGKRIVSKWQSIDNKWYYFNEDGYMLTGKVEIDGATYYLGEDGSRKTGWVQLLEEDDDYEEEFSWYYFNSNGKMVENEVDKKINGEYYTFINGRLQTGWVQVEVPTATESEAAHPLAGWQYYEEDGKRAKGWYEIYGVEGISDDEDTYRFYFKNGKPYYGEKGIEVFTVDSKKYGFNEKGEMQTDLQAVTLENGASANYYFGEDGVMRTGKQTIYDEDLGENQIWFFYTDGSRKGQGYNGIRDNVLYINGLRQDADADLRLAPAEFEGKRYLVNVSGTIQRASSSSKSKTQPELGNGFKDYTDDNGVVWVVDTNGVIQ</sequence>
<dbReference type="Pfam" id="PF01473">
    <property type="entry name" value="Choline_bind_1"/>
    <property type="match status" value="1"/>
</dbReference>
<feature type="signal peptide" evidence="3">
    <location>
        <begin position="1"/>
        <end position="25"/>
    </location>
</feature>
<reference evidence="4" key="2">
    <citation type="submission" date="2021-04" db="EMBL/GenBank/DDBJ databases">
        <authorList>
            <person name="Gilroy R."/>
        </authorList>
    </citation>
    <scope>NUCLEOTIDE SEQUENCE</scope>
    <source>
        <strain evidence="4">CHK178-16964</strain>
    </source>
</reference>
<dbReference type="Proteomes" id="UP000823900">
    <property type="component" value="Unassembled WGS sequence"/>
</dbReference>
<dbReference type="Pfam" id="PF19085">
    <property type="entry name" value="Choline_bind_2"/>
    <property type="match status" value="1"/>
</dbReference>
<name>A0A9D2KN77_9FIRM</name>